<proteinExistence type="predicted"/>
<comment type="caution">
    <text evidence="2">The sequence shown here is derived from an EMBL/GenBank/DDBJ whole genome shotgun (WGS) entry which is preliminary data.</text>
</comment>
<protein>
    <submittedName>
        <fullName evidence="2">Pali-domain-containing protein</fullName>
    </submittedName>
</protein>
<dbReference type="Proteomes" id="UP001302812">
    <property type="component" value="Unassembled WGS sequence"/>
</dbReference>
<dbReference type="GO" id="GO:0035838">
    <property type="term" value="C:growing cell tip"/>
    <property type="evidence" value="ECO:0007669"/>
    <property type="project" value="TreeGrafter"/>
</dbReference>
<feature type="transmembrane region" description="Helical" evidence="1">
    <location>
        <begin position="12"/>
        <end position="32"/>
    </location>
</feature>
<feature type="transmembrane region" description="Helical" evidence="1">
    <location>
        <begin position="107"/>
        <end position="125"/>
    </location>
</feature>
<dbReference type="PANTHER" id="PTHR28013">
    <property type="entry name" value="PROTEIN DCV1-RELATED"/>
    <property type="match status" value="1"/>
</dbReference>
<evidence type="ECO:0000313" key="3">
    <source>
        <dbReference type="Proteomes" id="UP001302812"/>
    </source>
</evidence>
<dbReference type="EMBL" id="MU853338">
    <property type="protein sequence ID" value="KAK4113938.1"/>
    <property type="molecule type" value="Genomic_DNA"/>
</dbReference>
<gene>
    <name evidence="2" type="ORF">N656DRAFT_797136</name>
</gene>
<keyword evidence="1" id="KW-0472">Membrane</keyword>
<evidence type="ECO:0000256" key="1">
    <source>
        <dbReference type="SAM" id="Phobius"/>
    </source>
</evidence>
<dbReference type="GeneID" id="89941723"/>
<dbReference type="PANTHER" id="PTHR28013:SF7">
    <property type="entry name" value="PALI-DOMAIN-CONTAINING PROTEIN"/>
    <property type="match status" value="1"/>
</dbReference>
<feature type="transmembrane region" description="Helical" evidence="1">
    <location>
        <begin position="176"/>
        <end position="199"/>
    </location>
</feature>
<dbReference type="RefSeq" id="XP_064671508.1">
    <property type="nucleotide sequence ID" value="XM_064817598.1"/>
</dbReference>
<reference evidence="2" key="2">
    <citation type="submission" date="2023-05" db="EMBL/GenBank/DDBJ databases">
        <authorList>
            <consortium name="Lawrence Berkeley National Laboratory"/>
            <person name="Steindorff A."/>
            <person name="Hensen N."/>
            <person name="Bonometti L."/>
            <person name="Westerberg I."/>
            <person name="Brannstrom I.O."/>
            <person name="Guillou S."/>
            <person name="Cros-Aarteil S."/>
            <person name="Calhoun S."/>
            <person name="Haridas S."/>
            <person name="Kuo A."/>
            <person name="Mondo S."/>
            <person name="Pangilinan J."/>
            <person name="Riley R."/>
            <person name="Labutti K."/>
            <person name="Andreopoulos B."/>
            <person name="Lipzen A."/>
            <person name="Chen C."/>
            <person name="Yanf M."/>
            <person name="Daum C."/>
            <person name="Ng V."/>
            <person name="Clum A."/>
            <person name="Ohm R."/>
            <person name="Martin F."/>
            <person name="Silar P."/>
            <person name="Natvig D."/>
            <person name="Lalanne C."/>
            <person name="Gautier V."/>
            <person name="Ament-Velasquez S.L."/>
            <person name="Kruys A."/>
            <person name="Hutchinson M.I."/>
            <person name="Powell A.J."/>
            <person name="Barry K."/>
            <person name="Miller A.N."/>
            <person name="Grigoriev I.V."/>
            <person name="Debuchy R."/>
            <person name="Gladieux P."/>
            <person name="Thoren M.H."/>
            <person name="Johannesson H."/>
        </authorList>
    </citation>
    <scope>NUCLEOTIDE SEQUENCE</scope>
    <source>
        <strain evidence="2">CBS 508.74</strain>
    </source>
</reference>
<keyword evidence="1" id="KW-0812">Transmembrane</keyword>
<accession>A0AAN6TGF0</accession>
<sequence length="215" mass="22904">MAVTGFFHHFGTFLLFSATILLIITCISAPVVDEIALFKVDLSGQPHSSVYFGTFGWCWKDVLGRFNCSPSQLGYSPAEVMRVADGGATEFSDYAEDSTRSLTRAMILHPIACGLNFIAFMLALGAGTVGSLLASLVALLAFLATAVATIIDFVLFSVVRSNVNDNGTGASAYYSSAAWTLLVSAICSLLGAIVVFFTCCSARLHRRRTAPAKGY</sequence>
<keyword evidence="1" id="KW-1133">Transmembrane helix</keyword>
<evidence type="ECO:0000313" key="2">
    <source>
        <dbReference type="EMBL" id="KAK4113938.1"/>
    </source>
</evidence>
<dbReference type="AlphaFoldDB" id="A0AAN6TGF0"/>
<name>A0AAN6TGF0_9PEZI</name>
<dbReference type="InterPro" id="IPR009571">
    <property type="entry name" value="SUR7/Rim9-like_fungi"/>
</dbReference>
<dbReference type="GO" id="GO:0005886">
    <property type="term" value="C:plasma membrane"/>
    <property type="evidence" value="ECO:0007669"/>
    <property type="project" value="InterPro"/>
</dbReference>
<dbReference type="Pfam" id="PF06687">
    <property type="entry name" value="SUR7"/>
    <property type="match status" value="1"/>
</dbReference>
<keyword evidence="3" id="KW-1185">Reference proteome</keyword>
<dbReference type="InterPro" id="IPR051380">
    <property type="entry name" value="pH-response_reg_palI/RIM9"/>
</dbReference>
<feature type="transmembrane region" description="Helical" evidence="1">
    <location>
        <begin position="132"/>
        <end position="156"/>
    </location>
</feature>
<organism evidence="2 3">
    <name type="scientific">Canariomyces notabilis</name>
    <dbReference type="NCBI Taxonomy" id="2074819"/>
    <lineage>
        <taxon>Eukaryota</taxon>
        <taxon>Fungi</taxon>
        <taxon>Dikarya</taxon>
        <taxon>Ascomycota</taxon>
        <taxon>Pezizomycotina</taxon>
        <taxon>Sordariomycetes</taxon>
        <taxon>Sordariomycetidae</taxon>
        <taxon>Sordariales</taxon>
        <taxon>Chaetomiaceae</taxon>
        <taxon>Canariomyces</taxon>
    </lineage>
</organism>
<dbReference type="GO" id="GO:0032153">
    <property type="term" value="C:cell division site"/>
    <property type="evidence" value="ECO:0007669"/>
    <property type="project" value="TreeGrafter"/>
</dbReference>
<reference evidence="2" key="1">
    <citation type="journal article" date="2023" name="Mol. Phylogenet. Evol.">
        <title>Genome-scale phylogeny and comparative genomics of the fungal order Sordariales.</title>
        <authorList>
            <person name="Hensen N."/>
            <person name="Bonometti L."/>
            <person name="Westerberg I."/>
            <person name="Brannstrom I.O."/>
            <person name="Guillou S."/>
            <person name="Cros-Aarteil S."/>
            <person name="Calhoun S."/>
            <person name="Haridas S."/>
            <person name="Kuo A."/>
            <person name="Mondo S."/>
            <person name="Pangilinan J."/>
            <person name="Riley R."/>
            <person name="LaButti K."/>
            <person name="Andreopoulos B."/>
            <person name="Lipzen A."/>
            <person name="Chen C."/>
            <person name="Yan M."/>
            <person name="Daum C."/>
            <person name="Ng V."/>
            <person name="Clum A."/>
            <person name="Steindorff A."/>
            <person name="Ohm R.A."/>
            <person name="Martin F."/>
            <person name="Silar P."/>
            <person name="Natvig D.O."/>
            <person name="Lalanne C."/>
            <person name="Gautier V."/>
            <person name="Ament-Velasquez S.L."/>
            <person name="Kruys A."/>
            <person name="Hutchinson M.I."/>
            <person name="Powell A.J."/>
            <person name="Barry K."/>
            <person name="Miller A.N."/>
            <person name="Grigoriev I.V."/>
            <person name="Debuchy R."/>
            <person name="Gladieux P."/>
            <person name="Hiltunen Thoren M."/>
            <person name="Johannesson H."/>
        </authorList>
    </citation>
    <scope>NUCLEOTIDE SEQUENCE</scope>
    <source>
        <strain evidence="2">CBS 508.74</strain>
    </source>
</reference>